<dbReference type="SUPFAM" id="SSF52540">
    <property type="entry name" value="P-loop containing nucleoside triphosphate hydrolases"/>
    <property type="match status" value="2"/>
</dbReference>
<dbReference type="FunFam" id="3.40.50.300:FF:000429">
    <property type="entry name" value="Preprotein translocase subunit SecA"/>
    <property type="match status" value="1"/>
</dbReference>
<dbReference type="InterPro" id="IPR014001">
    <property type="entry name" value="Helicase_ATP-bd"/>
</dbReference>
<dbReference type="SMART" id="SM00957">
    <property type="entry name" value="SecA_DEAD"/>
    <property type="match status" value="1"/>
</dbReference>
<dbReference type="RefSeq" id="WP_142536368.1">
    <property type="nucleotide sequence ID" value="NZ_SGJB01000013.1"/>
</dbReference>
<feature type="binding site" evidence="12">
    <location>
        <position position="85"/>
    </location>
    <ligand>
        <name>ATP</name>
        <dbReference type="ChEBI" id="CHEBI:30616"/>
    </ligand>
</feature>
<dbReference type="SMART" id="SM00958">
    <property type="entry name" value="SecA_PP_bind"/>
    <property type="match status" value="1"/>
</dbReference>
<proteinExistence type="inferred from homology"/>
<keyword evidence="4 12" id="KW-1003">Cell membrane</keyword>
<keyword evidence="5 12" id="KW-0963">Cytoplasm</keyword>
<keyword evidence="18" id="KW-1185">Reference proteome</keyword>
<dbReference type="NCBIfam" id="NF006630">
    <property type="entry name" value="PRK09200.1"/>
    <property type="match status" value="1"/>
</dbReference>
<dbReference type="CDD" id="cd17928">
    <property type="entry name" value="DEXDc_SecA"/>
    <property type="match status" value="1"/>
</dbReference>
<dbReference type="SUPFAM" id="SSF81767">
    <property type="entry name" value="Pre-protein crosslinking domain of SecA"/>
    <property type="match status" value="1"/>
</dbReference>
<evidence type="ECO:0000256" key="2">
    <source>
        <dbReference type="ARBA" id="ARBA00007650"/>
    </source>
</evidence>
<dbReference type="GO" id="GO:0008564">
    <property type="term" value="F:protein-exporting ATPase activity"/>
    <property type="evidence" value="ECO:0007669"/>
    <property type="project" value="UniProtKB-EC"/>
</dbReference>
<dbReference type="AlphaFoldDB" id="A0A544QUB0"/>
<dbReference type="Gene3D" id="3.40.50.300">
    <property type="entry name" value="P-loop containing nucleotide triphosphate hydrolases"/>
    <property type="match status" value="3"/>
</dbReference>
<dbReference type="Pfam" id="PF07517">
    <property type="entry name" value="SecA_DEAD"/>
    <property type="match status" value="1"/>
</dbReference>
<keyword evidence="10 12" id="KW-0811">Translocation</keyword>
<dbReference type="PANTHER" id="PTHR30612:SF0">
    <property type="entry name" value="CHLOROPLAST PROTEIN-TRANSPORTING ATPASE"/>
    <property type="match status" value="1"/>
</dbReference>
<dbReference type="SUPFAM" id="SSF81886">
    <property type="entry name" value="Helical scaffold and wing domains of SecA"/>
    <property type="match status" value="1"/>
</dbReference>
<dbReference type="GO" id="GO:0065002">
    <property type="term" value="P:intracellular protein transmembrane transport"/>
    <property type="evidence" value="ECO:0007669"/>
    <property type="project" value="UniProtKB-UniRule"/>
</dbReference>
<evidence type="ECO:0000256" key="7">
    <source>
        <dbReference type="ARBA" id="ARBA00022840"/>
    </source>
</evidence>
<keyword evidence="6 12" id="KW-0547">Nucleotide-binding</keyword>
<dbReference type="InterPro" id="IPR020937">
    <property type="entry name" value="SecA_CS"/>
</dbReference>
<dbReference type="Pfam" id="PF07516">
    <property type="entry name" value="SecA_SW"/>
    <property type="match status" value="1"/>
</dbReference>
<evidence type="ECO:0000256" key="3">
    <source>
        <dbReference type="ARBA" id="ARBA00022448"/>
    </source>
</evidence>
<dbReference type="NCBIfam" id="TIGR00963">
    <property type="entry name" value="secA"/>
    <property type="match status" value="1"/>
</dbReference>
<dbReference type="GO" id="GO:0005886">
    <property type="term" value="C:plasma membrane"/>
    <property type="evidence" value="ECO:0007669"/>
    <property type="project" value="UniProtKB-SubCell"/>
</dbReference>
<dbReference type="EMBL" id="SGJB01000013">
    <property type="protein sequence ID" value="TQQ84247.1"/>
    <property type="molecule type" value="Genomic_DNA"/>
</dbReference>
<keyword evidence="9 12" id="KW-1278">Translocase</keyword>
<feature type="binding site" evidence="12">
    <location>
        <begin position="103"/>
        <end position="107"/>
    </location>
    <ligand>
        <name>ATP</name>
        <dbReference type="ChEBI" id="CHEBI:30616"/>
    </ligand>
</feature>
<dbReference type="InterPro" id="IPR036670">
    <property type="entry name" value="SecA_X-link_sf"/>
</dbReference>
<dbReference type="InterPro" id="IPR036266">
    <property type="entry name" value="SecA_Wing/Scaffold_sf"/>
</dbReference>
<sequence length="855" mass="97458">MSILDRILSKSDEAEIKRINSIVDKIDALEEKFKAMSDEELQNMTNIFKERLSKGETLDDILVEAFATAREASWRILGMRQYRVQLIGGIVLHQGKIAEMKTGEGKTLVAVAPVYLNGLTGEGVHVVTVNDYLAQRDLEEMGQVYNFLGLTTGVIIADQTHEERKKQYEADIIYGTNNEFGFDYLRDNMAKSNEEKVQRKLKFAIVDEVDSILIDEARTPLIIAGQGAEGTEIYKVANTFLKTVTEEDYDKDEKEHTISFTEKGIKKAEKFYGMENITDVKHLETFHAINQALRAHKMMDLDVEYVVRDGEILIVDEFTGRVMQGRRFTDGLHEAVEAKEGVEIKGESRTMATVTFQNFFRLYEKLSGMTGTAKTEEQEFESIYHMNVVQIPTNKPVLRADLHDKIYKTEKQKYEAVVAEIKEAHQTGQPILVGTVSVEKSEELSEMLKKEGIKHKVLNAKQDKEEADIVAQAGKLGAITIATNMAGRGTDIKLGAGDKEEAEKVREVGGLYVIGTERHESRRIDNQLRGRSGRQGDPGKSRFFVSVEDEIIKLYGGKTIEKLSKKITPDEYGGMESKALTKTVEKAQKTIEGKNFQTRKQVLEYDDVINQQRLVVYKERDKVLDHGDISEEIQEMIKERIRFATDKYLRKKNRDFLGYIVHLYNEFVPYNTLVIPGWGELSPEAIANQTYGIITNIYNLKKMMLGEEAVKEEERKTLLAVVDNYWTYHIDLMDQMRQGIGLQASAQKDPVKEYTIEAGIMYDDMNMNIRKDTLKYLFGFAREALGQTEIDIENVQVVKQDEMEQYEKAVEPDQEQVEALAEYLNSLSDEEYKAVLDQLGIKAHQDEDGNWVVEE</sequence>
<evidence type="ECO:0000256" key="4">
    <source>
        <dbReference type="ARBA" id="ARBA00022475"/>
    </source>
</evidence>
<evidence type="ECO:0000313" key="17">
    <source>
        <dbReference type="EMBL" id="TQQ84247.1"/>
    </source>
</evidence>
<keyword evidence="3 12" id="KW-0813">Transport</keyword>
<dbReference type="InterPro" id="IPR044722">
    <property type="entry name" value="SecA_SF2_C"/>
</dbReference>
<feature type="domain" description="Helicase ATP-binding" evidence="14">
    <location>
        <begin position="87"/>
        <end position="247"/>
    </location>
</feature>
<keyword evidence="11 12" id="KW-0472">Membrane</keyword>
<comment type="subunit">
    <text evidence="12">Monomer and homodimer. Part of the essential Sec protein translocation apparatus which comprises SecA, SecYEG and auxiliary proteins SecDF. Other proteins may also be involved.</text>
</comment>
<dbReference type="GO" id="GO:0006605">
    <property type="term" value="P:protein targeting"/>
    <property type="evidence" value="ECO:0007669"/>
    <property type="project" value="UniProtKB-UniRule"/>
</dbReference>
<dbReference type="Pfam" id="PF21090">
    <property type="entry name" value="P-loop_SecA"/>
    <property type="match status" value="1"/>
</dbReference>
<dbReference type="HAMAP" id="MF_01382">
    <property type="entry name" value="SecA"/>
    <property type="match status" value="1"/>
</dbReference>
<name>A0A544QUB0_9FIRM</name>
<comment type="similarity">
    <text evidence="2 12 13">Belongs to the SecA family.</text>
</comment>
<dbReference type="InterPro" id="IPR001650">
    <property type="entry name" value="Helicase_C-like"/>
</dbReference>
<dbReference type="PROSITE" id="PS51194">
    <property type="entry name" value="HELICASE_CTER"/>
    <property type="match status" value="1"/>
</dbReference>
<dbReference type="FunFam" id="3.40.50.300:FF:000334">
    <property type="entry name" value="Protein translocase subunit SecA"/>
    <property type="match status" value="1"/>
</dbReference>
<dbReference type="Gene3D" id="3.90.1440.10">
    <property type="entry name" value="SecA, preprotein cross-linking domain"/>
    <property type="match status" value="1"/>
</dbReference>
<dbReference type="InterPro" id="IPR011130">
    <property type="entry name" value="SecA_preprotein_X-link_dom"/>
</dbReference>
<evidence type="ECO:0000256" key="6">
    <source>
        <dbReference type="ARBA" id="ARBA00022741"/>
    </source>
</evidence>
<evidence type="ECO:0000256" key="1">
    <source>
        <dbReference type="ARBA" id="ARBA00004170"/>
    </source>
</evidence>
<dbReference type="GO" id="GO:0043952">
    <property type="term" value="P:protein transport by the Sec complex"/>
    <property type="evidence" value="ECO:0007669"/>
    <property type="project" value="TreeGrafter"/>
</dbReference>
<evidence type="ECO:0000313" key="18">
    <source>
        <dbReference type="Proteomes" id="UP000317863"/>
    </source>
</evidence>
<evidence type="ECO:0000256" key="10">
    <source>
        <dbReference type="ARBA" id="ARBA00023010"/>
    </source>
</evidence>
<evidence type="ECO:0000256" key="11">
    <source>
        <dbReference type="ARBA" id="ARBA00023136"/>
    </source>
</evidence>
<dbReference type="Proteomes" id="UP000317863">
    <property type="component" value="Unassembled WGS sequence"/>
</dbReference>
<dbReference type="PROSITE" id="PS51192">
    <property type="entry name" value="HELICASE_ATP_BIND_1"/>
    <property type="match status" value="1"/>
</dbReference>
<dbReference type="Pfam" id="PF01043">
    <property type="entry name" value="SecA_PP_bind"/>
    <property type="match status" value="1"/>
</dbReference>
<dbReference type="PRINTS" id="PR00906">
    <property type="entry name" value="SECA"/>
</dbReference>
<comment type="subcellular location">
    <subcellularLocation>
        <location evidence="12">Cell membrane</location>
        <topology evidence="12">Peripheral membrane protein</topology>
        <orientation evidence="12">Cytoplasmic side</orientation>
    </subcellularLocation>
    <subcellularLocation>
        <location evidence="12">Cytoplasm</location>
    </subcellularLocation>
    <subcellularLocation>
        <location evidence="1">Membrane</location>
        <topology evidence="1">Peripheral membrane protein</topology>
    </subcellularLocation>
    <text evidence="12">Distribution is 50-50.</text>
</comment>
<organism evidence="17 18">
    <name type="scientific">Peptacetobacter hominis</name>
    <dbReference type="NCBI Taxonomy" id="2743610"/>
    <lineage>
        <taxon>Bacteria</taxon>
        <taxon>Bacillati</taxon>
        <taxon>Bacillota</taxon>
        <taxon>Clostridia</taxon>
        <taxon>Peptostreptococcales</taxon>
        <taxon>Peptostreptococcaceae</taxon>
        <taxon>Peptacetobacter</taxon>
    </lineage>
</organism>
<comment type="caution">
    <text evidence="17">The sequence shown here is derived from an EMBL/GenBank/DDBJ whole genome shotgun (WGS) entry which is preliminary data.</text>
</comment>
<keyword evidence="8 12" id="KW-0653">Protein transport</keyword>
<dbReference type="PROSITE" id="PS01312">
    <property type="entry name" value="SECA"/>
    <property type="match status" value="1"/>
</dbReference>
<dbReference type="InterPro" id="IPR011116">
    <property type="entry name" value="SecA_Wing/Scaffold"/>
</dbReference>
<dbReference type="InterPro" id="IPR014018">
    <property type="entry name" value="SecA_motor_DEAD"/>
</dbReference>
<dbReference type="GO" id="GO:0005829">
    <property type="term" value="C:cytosol"/>
    <property type="evidence" value="ECO:0007669"/>
    <property type="project" value="TreeGrafter"/>
</dbReference>
<evidence type="ECO:0000259" key="14">
    <source>
        <dbReference type="PROSITE" id="PS51192"/>
    </source>
</evidence>
<dbReference type="InterPro" id="IPR000185">
    <property type="entry name" value="SecA"/>
</dbReference>
<evidence type="ECO:0000256" key="13">
    <source>
        <dbReference type="RuleBase" id="RU003874"/>
    </source>
</evidence>
<keyword evidence="7 12" id="KW-0067">ATP-binding</keyword>
<accession>A0A544QUB0</accession>
<feature type="binding site" evidence="12">
    <location>
        <position position="491"/>
    </location>
    <ligand>
        <name>ATP</name>
        <dbReference type="ChEBI" id="CHEBI:30616"/>
    </ligand>
</feature>
<dbReference type="GO" id="GO:0017038">
    <property type="term" value="P:protein import"/>
    <property type="evidence" value="ECO:0007669"/>
    <property type="project" value="InterPro"/>
</dbReference>
<dbReference type="GO" id="GO:0005524">
    <property type="term" value="F:ATP binding"/>
    <property type="evidence" value="ECO:0007669"/>
    <property type="project" value="UniProtKB-UniRule"/>
</dbReference>
<dbReference type="OrthoDB" id="9805579at2"/>
<gene>
    <name evidence="12 17" type="primary">secA</name>
    <name evidence="17" type="ORF">EXD82_07900</name>
</gene>
<dbReference type="GO" id="GO:0031522">
    <property type="term" value="C:cell envelope Sec protein transport complex"/>
    <property type="evidence" value="ECO:0007669"/>
    <property type="project" value="TreeGrafter"/>
</dbReference>
<evidence type="ECO:0000256" key="8">
    <source>
        <dbReference type="ARBA" id="ARBA00022927"/>
    </source>
</evidence>
<dbReference type="PANTHER" id="PTHR30612">
    <property type="entry name" value="SECA INNER MEMBRANE COMPONENT OF SEC PROTEIN SECRETION SYSTEM"/>
    <property type="match status" value="1"/>
</dbReference>
<evidence type="ECO:0000259" key="15">
    <source>
        <dbReference type="PROSITE" id="PS51194"/>
    </source>
</evidence>
<dbReference type="InterPro" id="IPR011115">
    <property type="entry name" value="SecA_DEAD"/>
</dbReference>
<feature type="domain" description="SecA family profile" evidence="16">
    <location>
        <begin position="1"/>
        <end position="576"/>
    </location>
</feature>
<protein>
    <recommendedName>
        <fullName evidence="12 13">Protein translocase subunit SecA</fullName>
        <ecNumber evidence="12">7.4.2.8</ecNumber>
    </recommendedName>
</protein>
<dbReference type="CDD" id="cd18803">
    <property type="entry name" value="SF2_C_secA"/>
    <property type="match status" value="1"/>
</dbReference>
<feature type="domain" description="Helicase C-terminal" evidence="15">
    <location>
        <begin position="401"/>
        <end position="580"/>
    </location>
</feature>
<dbReference type="NCBIfam" id="NF009538">
    <property type="entry name" value="PRK12904.1"/>
    <property type="match status" value="1"/>
</dbReference>
<dbReference type="PROSITE" id="PS51196">
    <property type="entry name" value="SECA_MOTOR_DEAD"/>
    <property type="match status" value="1"/>
</dbReference>
<evidence type="ECO:0000256" key="9">
    <source>
        <dbReference type="ARBA" id="ARBA00022967"/>
    </source>
</evidence>
<comment type="catalytic activity">
    <reaction evidence="12">
        <text>ATP + H2O + cellular proteinSide 1 = ADP + phosphate + cellular proteinSide 2.</text>
        <dbReference type="EC" id="7.4.2.8"/>
    </reaction>
</comment>
<evidence type="ECO:0000256" key="12">
    <source>
        <dbReference type="HAMAP-Rule" id="MF_01382"/>
    </source>
</evidence>
<comment type="function">
    <text evidence="12">Part of the Sec protein translocase complex. Interacts with the SecYEG preprotein conducting channel. Has a central role in coupling the hydrolysis of ATP to the transfer of proteins into and across the cell membrane, serving as an ATP-driven molecular motor driving the stepwise translocation of polypeptide chains across the membrane.</text>
</comment>
<evidence type="ECO:0000259" key="16">
    <source>
        <dbReference type="PROSITE" id="PS51196"/>
    </source>
</evidence>
<reference evidence="17 18" key="1">
    <citation type="submission" date="2019-02" db="EMBL/GenBank/DDBJ databases">
        <title>Peptostreptococcaceae bacterium ZHW00191 nov., a new bacterium isolated from the human gut.</title>
        <authorList>
            <person name="Zhou H.-W."/>
            <person name="Chen X.-J."/>
        </authorList>
    </citation>
    <scope>NUCLEOTIDE SEQUENCE [LARGE SCALE GENOMIC DNA]</scope>
    <source>
        <strain evidence="17 18">ZHW00191</strain>
    </source>
</reference>
<dbReference type="Gene3D" id="1.10.3060.10">
    <property type="entry name" value="Helical scaffold and wing domains of SecA"/>
    <property type="match status" value="1"/>
</dbReference>
<dbReference type="EC" id="7.4.2.8" evidence="12"/>
<evidence type="ECO:0000256" key="5">
    <source>
        <dbReference type="ARBA" id="ARBA00022490"/>
    </source>
</evidence>
<dbReference type="InterPro" id="IPR027417">
    <property type="entry name" value="P-loop_NTPase"/>
</dbReference>